<proteinExistence type="inferred from homology"/>
<evidence type="ECO:0000256" key="10">
    <source>
        <dbReference type="RuleBase" id="RU363130"/>
    </source>
</evidence>
<evidence type="ECO:0000256" key="1">
    <source>
        <dbReference type="ARBA" id="ARBA00004273"/>
    </source>
</evidence>
<evidence type="ECO:0000256" key="7">
    <source>
        <dbReference type="ARBA" id="ARBA00023128"/>
    </source>
</evidence>
<keyword evidence="6 10" id="KW-0408">Iron</keyword>
<comment type="function">
    <text evidence="10">Lyase that catalyzes the covalent linking of the heme group to the cytochrome C apoprotein to produce the mature functional cytochrome.</text>
</comment>
<comment type="caution">
    <text evidence="12">The sequence shown here is derived from an EMBL/GenBank/DDBJ whole genome shotgun (WGS) entry which is preliminary data.</text>
</comment>
<sequence>MVEGSAAGGSAERSSRLFAKYASIISAGPAAAPEGVECGASGASGSASTSSSSPARPQQAPAGCSYAAGGGASALPPTSGSCPVAAPSPVSIPSTSTPSTPSNTGAPSAARTSCSAAAAVADGGTLNPLNNMPSSLAGTPAPVPGLRGERVVSSIPMAPPDKLPPHQAPGQQNWVYPSEQMFFNAMKRKGWDPQAEDMRSVVAIHNTVNEQAWHQVLAWERLHCDECATPRLKRFQGRPSDLSPKARLLNFVGFGLPFDRHDWVVDRCGKEVRYVIDFYNGAPQPGQTAPAAFFLDVRPALDSVEAAWDRLRMQFSWVASGRWRE</sequence>
<keyword evidence="8 10" id="KW-0472">Membrane</keyword>
<protein>
    <recommendedName>
        <fullName evidence="10">Holocytochrome c-type synthase</fullName>
        <ecNumber evidence="10">4.4.1.17</ecNumber>
    </recommendedName>
</protein>
<evidence type="ECO:0000256" key="9">
    <source>
        <dbReference type="ARBA" id="ARBA00023239"/>
    </source>
</evidence>
<comment type="catalytic activity">
    <reaction evidence="10">
        <text>holo-[cytochrome c] = apo-[cytochrome c] + heme b</text>
        <dbReference type="Rhea" id="RHEA:22648"/>
        <dbReference type="Rhea" id="RHEA-COMP:10725"/>
        <dbReference type="Rhea" id="RHEA-COMP:10726"/>
        <dbReference type="ChEBI" id="CHEBI:29950"/>
        <dbReference type="ChEBI" id="CHEBI:60344"/>
        <dbReference type="ChEBI" id="CHEBI:83739"/>
        <dbReference type="EC" id="4.4.1.17"/>
    </reaction>
</comment>
<evidence type="ECO:0000256" key="8">
    <source>
        <dbReference type="ARBA" id="ARBA00023136"/>
    </source>
</evidence>
<evidence type="ECO:0000256" key="3">
    <source>
        <dbReference type="ARBA" id="ARBA00022617"/>
    </source>
</evidence>
<organism evidence="12 13">
    <name type="scientific">Chlamydomonas schloesseri</name>
    <dbReference type="NCBI Taxonomy" id="2026947"/>
    <lineage>
        <taxon>Eukaryota</taxon>
        <taxon>Viridiplantae</taxon>
        <taxon>Chlorophyta</taxon>
        <taxon>core chlorophytes</taxon>
        <taxon>Chlorophyceae</taxon>
        <taxon>CS clade</taxon>
        <taxon>Chlamydomonadales</taxon>
        <taxon>Chlamydomonadaceae</taxon>
        <taxon>Chlamydomonas</taxon>
    </lineage>
</organism>
<reference evidence="12" key="1">
    <citation type="journal article" date="2020" name="bioRxiv">
        <title>Comparative genomics of Chlamydomonas.</title>
        <authorList>
            <person name="Craig R.J."/>
            <person name="Hasan A.R."/>
            <person name="Ness R.W."/>
            <person name="Keightley P.D."/>
        </authorList>
    </citation>
    <scope>NUCLEOTIDE SEQUENCE</scope>
    <source>
        <strain evidence="12">CCAP 11/173</strain>
    </source>
</reference>
<dbReference type="AlphaFoldDB" id="A0A835W119"/>
<keyword evidence="5 10" id="KW-0999">Mitochondrion inner membrane</keyword>
<dbReference type="PANTHER" id="PTHR12743">
    <property type="entry name" value="CYTOCHROME C1 HEME LYASE"/>
    <property type="match status" value="1"/>
</dbReference>
<keyword evidence="9 10" id="KW-0456">Lyase</keyword>
<comment type="subcellular location">
    <subcellularLocation>
        <location evidence="1 10">Mitochondrion inner membrane</location>
    </subcellularLocation>
</comment>
<dbReference type="Proteomes" id="UP000613740">
    <property type="component" value="Unassembled WGS sequence"/>
</dbReference>
<keyword evidence="7 10" id="KW-0496">Mitochondrion</keyword>
<dbReference type="EC" id="4.4.1.17" evidence="10"/>
<evidence type="ECO:0000256" key="11">
    <source>
        <dbReference type="SAM" id="MobiDB-lite"/>
    </source>
</evidence>
<dbReference type="GO" id="GO:0046872">
    <property type="term" value="F:metal ion binding"/>
    <property type="evidence" value="ECO:0007669"/>
    <property type="project" value="UniProtKB-KW"/>
</dbReference>
<comment type="similarity">
    <text evidence="2 10">Belongs to the cytochrome c-type heme lyase family.</text>
</comment>
<dbReference type="OrthoDB" id="4243at2759"/>
<dbReference type="PANTHER" id="PTHR12743:SF0">
    <property type="entry name" value="HOLOCYTOCHROME C-TYPE SYNTHASE"/>
    <property type="match status" value="1"/>
</dbReference>
<keyword evidence="13" id="KW-1185">Reference proteome</keyword>
<evidence type="ECO:0000256" key="4">
    <source>
        <dbReference type="ARBA" id="ARBA00022723"/>
    </source>
</evidence>
<dbReference type="Pfam" id="PF01265">
    <property type="entry name" value="Cyto_heme_lyase"/>
    <property type="match status" value="1"/>
</dbReference>
<accession>A0A835W119</accession>
<evidence type="ECO:0000256" key="6">
    <source>
        <dbReference type="ARBA" id="ARBA00023004"/>
    </source>
</evidence>
<gene>
    <name evidence="12" type="ORF">HYH02_012826</name>
</gene>
<dbReference type="GO" id="GO:0005743">
    <property type="term" value="C:mitochondrial inner membrane"/>
    <property type="evidence" value="ECO:0007669"/>
    <property type="project" value="UniProtKB-SubCell"/>
</dbReference>
<evidence type="ECO:0000256" key="5">
    <source>
        <dbReference type="ARBA" id="ARBA00022792"/>
    </source>
</evidence>
<name>A0A835W119_9CHLO</name>
<evidence type="ECO:0000313" key="12">
    <source>
        <dbReference type="EMBL" id="KAG2433124.1"/>
    </source>
</evidence>
<feature type="region of interest" description="Disordered" evidence="11">
    <location>
        <begin position="32"/>
        <end position="110"/>
    </location>
</feature>
<evidence type="ECO:0000313" key="13">
    <source>
        <dbReference type="Proteomes" id="UP000613740"/>
    </source>
</evidence>
<dbReference type="InterPro" id="IPR000511">
    <property type="entry name" value="Holocyt_c/c1_synthase"/>
</dbReference>
<evidence type="ECO:0000256" key="2">
    <source>
        <dbReference type="ARBA" id="ARBA00007255"/>
    </source>
</evidence>
<dbReference type="GO" id="GO:0004408">
    <property type="term" value="F:holocytochrome-c synthase activity"/>
    <property type="evidence" value="ECO:0007669"/>
    <property type="project" value="UniProtKB-EC"/>
</dbReference>
<keyword evidence="4 10" id="KW-0479">Metal-binding</keyword>
<dbReference type="PROSITE" id="PS00822">
    <property type="entry name" value="CYTO_HEME_LYASE_2"/>
    <property type="match status" value="1"/>
</dbReference>
<keyword evidence="3 10" id="KW-0349">Heme</keyword>
<dbReference type="EMBL" id="JAEHOD010000064">
    <property type="protein sequence ID" value="KAG2433124.1"/>
    <property type="molecule type" value="Genomic_DNA"/>
</dbReference>